<dbReference type="EMBL" id="JBHEZX010000006">
    <property type="protein sequence ID" value="MFC1410691.1"/>
    <property type="molecule type" value="Genomic_DNA"/>
</dbReference>
<dbReference type="InterPro" id="IPR008949">
    <property type="entry name" value="Isoprenoid_synthase_dom_sf"/>
</dbReference>
<keyword evidence="2" id="KW-1185">Reference proteome</keyword>
<evidence type="ECO:0000313" key="1">
    <source>
        <dbReference type="EMBL" id="MFC1410691.1"/>
    </source>
</evidence>
<organism evidence="1 2">
    <name type="scientific">Streptacidiphilus alkalitolerans</name>
    <dbReference type="NCBI Taxonomy" id="3342712"/>
    <lineage>
        <taxon>Bacteria</taxon>
        <taxon>Bacillati</taxon>
        <taxon>Actinomycetota</taxon>
        <taxon>Actinomycetes</taxon>
        <taxon>Kitasatosporales</taxon>
        <taxon>Streptomycetaceae</taxon>
        <taxon>Streptacidiphilus</taxon>
    </lineage>
</organism>
<proteinExistence type="predicted"/>
<dbReference type="InterPro" id="IPR034686">
    <property type="entry name" value="Terpene_cyclase-like_2"/>
</dbReference>
<dbReference type="SFLD" id="SFLDG01020">
    <property type="entry name" value="Terpene_Cyclase_Like_2"/>
    <property type="match status" value="1"/>
</dbReference>
<comment type="caution">
    <text evidence="1">The sequence shown here is derived from an EMBL/GenBank/DDBJ whole genome shotgun (WGS) entry which is preliminary data.</text>
</comment>
<evidence type="ECO:0000313" key="2">
    <source>
        <dbReference type="Proteomes" id="UP001592582"/>
    </source>
</evidence>
<dbReference type="SFLD" id="SFLDS00005">
    <property type="entry name" value="Isoprenoid_Synthase_Type_I"/>
    <property type="match status" value="1"/>
</dbReference>
<accession>A0ABV6VAM1</accession>
<name>A0ABV6VAM1_9ACTN</name>
<dbReference type="Proteomes" id="UP001592582">
    <property type="component" value="Unassembled WGS sequence"/>
</dbReference>
<dbReference type="PANTHER" id="PTHR35201:SF4">
    <property type="entry name" value="BETA-PINACENE SYNTHASE-RELATED"/>
    <property type="match status" value="1"/>
</dbReference>
<sequence length="341" mass="38561">MELTIPFQRNASAHKAAAEVRNLDWLRSHDMLRGPQATELYARWGVPDLAARSFPEASSEDLVLATDLFGFYFLFDDQFDGELGLHPTEVTRICEPLIGIVHGDLEGAKASPVAASFADLWERSTRGMSSRWRSRAAYHWEWYFATHPSEALGRARAAEAERAGRDQELPDRASYLTLRRGTGGTETVIDMIERFAAEVPAVAFHSPQLRLMRQLAADIPSFSNDVRSYRKEAARGDAFNLVVILQHQRQCRVEEASAAVLAETQWMIDEYARLAVEVPELCVRLGLSGPQRRAVERYAAGLAAWVGGYLDWESHTLRYRPEGELPVDQPNHLEQLLDRRW</sequence>
<gene>
    <name evidence="1" type="ORF">ACEZDG_15600</name>
</gene>
<dbReference type="PANTHER" id="PTHR35201">
    <property type="entry name" value="TERPENE SYNTHASE"/>
    <property type="match status" value="1"/>
</dbReference>
<reference evidence="1 2" key="1">
    <citation type="submission" date="2024-09" db="EMBL/GenBank/DDBJ databases">
        <authorList>
            <person name="Lee S.D."/>
        </authorList>
    </citation>
    <scope>NUCLEOTIDE SEQUENCE [LARGE SCALE GENOMIC DNA]</scope>
    <source>
        <strain evidence="1 2">N1-1</strain>
    </source>
</reference>
<protein>
    <submittedName>
        <fullName evidence="1">Terpene cyclase</fullName>
    </submittedName>
</protein>
<dbReference type="SUPFAM" id="SSF48576">
    <property type="entry name" value="Terpenoid synthases"/>
    <property type="match status" value="1"/>
</dbReference>
<dbReference type="Pfam" id="PF19086">
    <property type="entry name" value="Terpene_syn_C_2"/>
    <property type="match status" value="1"/>
</dbReference>
<dbReference type="Gene3D" id="1.10.600.10">
    <property type="entry name" value="Farnesyl Diphosphate Synthase"/>
    <property type="match status" value="1"/>
</dbReference>